<organism evidence="5 6">
    <name type="scientific">Pseudofrankia asymbiotica</name>
    <dbReference type="NCBI Taxonomy" id="1834516"/>
    <lineage>
        <taxon>Bacteria</taxon>
        <taxon>Bacillati</taxon>
        <taxon>Actinomycetota</taxon>
        <taxon>Actinomycetes</taxon>
        <taxon>Frankiales</taxon>
        <taxon>Frankiaceae</taxon>
        <taxon>Pseudofrankia</taxon>
    </lineage>
</organism>
<dbReference type="Proteomes" id="UP000188929">
    <property type="component" value="Unassembled WGS sequence"/>
</dbReference>
<evidence type="ECO:0000256" key="1">
    <source>
        <dbReference type="ARBA" id="ARBA00010062"/>
    </source>
</evidence>
<dbReference type="STRING" id="1834516.BL253_12035"/>
<dbReference type="Pfam" id="PF13458">
    <property type="entry name" value="Peripla_BP_6"/>
    <property type="match status" value="1"/>
</dbReference>
<feature type="chain" id="PRO_5038485720" evidence="3">
    <location>
        <begin position="24"/>
        <end position="430"/>
    </location>
</feature>
<gene>
    <name evidence="5" type="ORF">BL253_12035</name>
</gene>
<dbReference type="PANTHER" id="PTHR47235:SF1">
    <property type="entry name" value="BLR6548 PROTEIN"/>
    <property type="match status" value="1"/>
</dbReference>
<evidence type="ECO:0000256" key="2">
    <source>
        <dbReference type="ARBA" id="ARBA00022729"/>
    </source>
</evidence>
<feature type="domain" description="Leucine-binding protein" evidence="4">
    <location>
        <begin position="54"/>
        <end position="402"/>
    </location>
</feature>
<evidence type="ECO:0000313" key="5">
    <source>
        <dbReference type="EMBL" id="ONH30831.1"/>
    </source>
</evidence>
<dbReference type="PANTHER" id="PTHR47235">
    <property type="entry name" value="BLR6548 PROTEIN"/>
    <property type="match status" value="1"/>
</dbReference>
<dbReference type="SUPFAM" id="SSF53822">
    <property type="entry name" value="Periplasmic binding protein-like I"/>
    <property type="match status" value="1"/>
</dbReference>
<dbReference type="CDD" id="cd06341">
    <property type="entry name" value="PBP1_ABC_ligand_binding-like"/>
    <property type="match status" value="1"/>
</dbReference>
<protein>
    <submittedName>
        <fullName evidence="5">Branched-chain amino acid ABC transporter substrate-binding protein</fullName>
    </submittedName>
</protein>
<dbReference type="InterPro" id="IPR028082">
    <property type="entry name" value="Peripla_BP_I"/>
</dbReference>
<dbReference type="EMBL" id="MOMC01000022">
    <property type="protein sequence ID" value="ONH30831.1"/>
    <property type="molecule type" value="Genomic_DNA"/>
</dbReference>
<accession>A0A1V2IEG7</accession>
<comment type="caution">
    <text evidence="5">The sequence shown here is derived from an EMBL/GenBank/DDBJ whole genome shotgun (WGS) entry which is preliminary data.</text>
</comment>
<evidence type="ECO:0000256" key="3">
    <source>
        <dbReference type="SAM" id="SignalP"/>
    </source>
</evidence>
<keyword evidence="2 3" id="KW-0732">Signal</keyword>
<evidence type="ECO:0000259" key="4">
    <source>
        <dbReference type="Pfam" id="PF13458"/>
    </source>
</evidence>
<dbReference type="AlphaFoldDB" id="A0A1V2IEG7"/>
<reference evidence="6" key="1">
    <citation type="submission" date="2016-10" db="EMBL/GenBank/DDBJ databases">
        <title>Frankia sp. NRRL B-16386 Genome sequencing.</title>
        <authorList>
            <person name="Ghodhbane-Gtari F."/>
            <person name="Swanson E."/>
            <person name="Gueddou A."/>
            <person name="Hezbri K."/>
            <person name="Ktari K."/>
            <person name="Nouioui I."/>
            <person name="Morris K."/>
            <person name="Simpson S."/>
            <person name="Abebe-Akele F."/>
            <person name="Thomas K."/>
            <person name="Gtari M."/>
            <person name="Tisa L.S."/>
        </authorList>
    </citation>
    <scope>NUCLEOTIDE SEQUENCE [LARGE SCALE GENOMIC DNA]</scope>
    <source>
        <strain evidence="6">NRRL B-16386</strain>
    </source>
</reference>
<keyword evidence="6" id="KW-1185">Reference proteome</keyword>
<proteinExistence type="inferred from homology"/>
<evidence type="ECO:0000313" key="6">
    <source>
        <dbReference type="Proteomes" id="UP000188929"/>
    </source>
</evidence>
<comment type="similarity">
    <text evidence="1">Belongs to the leucine-binding protein family.</text>
</comment>
<dbReference type="OrthoDB" id="3204728at2"/>
<dbReference type="RefSeq" id="WP_076816453.1">
    <property type="nucleotide sequence ID" value="NZ_MOMC01000022.1"/>
</dbReference>
<dbReference type="Gene3D" id="3.40.50.2300">
    <property type="match status" value="2"/>
</dbReference>
<dbReference type="PROSITE" id="PS51257">
    <property type="entry name" value="PROKAR_LIPOPROTEIN"/>
    <property type="match status" value="1"/>
</dbReference>
<feature type="signal peptide" evidence="3">
    <location>
        <begin position="1"/>
        <end position="23"/>
    </location>
</feature>
<name>A0A1V2IEG7_9ACTN</name>
<sequence>MRSPVRTRLVRVAALAVSASGLAASLVACGDQSPAEGAGGACSTTTPGITSTGIKAGMVWSDTGPAADTMRSFRAGVDARLHVANEEDGGVYGRRITYAWRDDQADQQLNLSAVQELLDQEKIFGLIYAPGAGTQSAKLLQERNIPVTGLASDPVWLGMNNMFSWVYLGDGSSTTWGKYVHDQGGTRAAVFAIDTNATNGDFTQQIVASLKANDVKVVKMFYTGEITSWAAVAQQIKANNIDALSGVLLPDAAAKLLPELAKVGVSFGGSLKVAQLPLGYDNSNLDQFGRALAGASIFTAIQPFELNTPGQQKFEQAMSDYAPEIQPPTQDMAVDGWISADLFIRGLTAAGKCPTRESFVSGLRAVKDYDGAGMTPDATNDLSTNFRQTSTCYYAIKVSTDGSEFVPTSDAAMCGNVISPEQMAALNQQP</sequence>
<dbReference type="InterPro" id="IPR028081">
    <property type="entry name" value="Leu-bd"/>
</dbReference>